<protein>
    <submittedName>
        <fullName evidence="4">High-affinity leucine-specific transport system, periplasmic binding protein LivK</fullName>
    </submittedName>
</protein>
<dbReference type="Gene3D" id="2.60.40.10">
    <property type="entry name" value="Immunoglobulins"/>
    <property type="match status" value="2"/>
</dbReference>
<dbReference type="InterPro" id="IPR011043">
    <property type="entry name" value="Gal_Oxase/kelch_b-propeller"/>
</dbReference>
<dbReference type="STRING" id="394096.DB31_1868"/>
<dbReference type="Gene3D" id="2.130.10.80">
    <property type="entry name" value="Galactose oxidase/kelch, beta-propeller"/>
    <property type="match status" value="8"/>
</dbReference>
<dbReference type="SUPFAM" id="SSF50965">
    <property type="entry name" value="Galactose oxidase, central domain"/>
    <property type="match status" value="2"/>
</dbReference>
<dbReference type="SMART" id="SM00089">
    <property type="entry name" value="PKD"/>
    <property type="match status" value="2"/>
</dbReference>
<dbReference type="PATRIC" id="fig|394096.3.peg.6202"/>
<evidence type="ECO:0000259" key="3">
    <source>
        <dbReference type="SMART" id="SM00089"/>
    </source>
</evidence>
<dbReference type="SUPFAM" id="SSF117281">
    <property type="entry name" value="Kelch motif"/>
    <property type="match status" value="1"/>
</dbReference>
<feature type="domain" description="PKD/Chitinase" evidence="3">
    <location>
        <begin position="143"/>
        <end position="225"/>
    </location>
</feature>
<sequence length="1076" mass="109824">MHSKNHEWARWLTALACLFALTDCTRQEATGSAQLFGSLQQSVIAVNITRVEVTVTAPDMASRTETLTRTDGIWSGTLGNLPSGSNRTFSAEAFDTAGTLRFAGQASGVTITAGQTTVVALSLQAVDTPPPFDNAVPIIDSLVAAAGTVAPGGFLSLEATAHDADPGDTLSYAWSSTAGGFYAPASPSTTWWAPTESGPVMLTLTVADAHGAVATLSFTIQVQSAGGAAAVQITFNSTPVVSLITASPSRVDVGETTRVVATASDGDGDALGYQWTAACAGTWSGASSATAQFTPSSRSSQSTCGDCPLTVTVTDAHGGQTTGTLRICVGPPLAVHLPPRIVSTYQSSQTVPTSGPVTLRVAASDPQSSALTFTWAASAGALGTPSSEPVRSEVQWTPPACVPASTPLSITATVVNAAGLSTSTTFALTGGSACTPGLGGFRPTRALVEGDHRVVALLPSGRVLALHRTGASAELYDPATETWSLTANMDAGHIAHSATVLATGKVLVVRKDAAAAELYDPATGTWAPTGSPQKLRDYSTATRLLSGKVLVVGGIDADARGTAELYDPVTGTWTSAGTLVARRVLHSATLLPSGKVLVVGGAESTTAELYDPATDSWTPTSAPIFSHGLRHTATLLPSGQVFVTGGMTQVAELYDEATSSWAAAPPMAVERTWHAAALLPSGKVLVTGGSLGSLSYGTSMAELYDPASGTWTRTGSMVISRMEHTALVLPSGRVLTVGGSDARFAELYEPTLGAWAPTQSMGLARFLSPATVLPSGQVLVSGGITPASGWPPISSAELYDAATGSWAPTGNMIRERVLHTATLLPSGRVLVAGGSEDATAELYEPATGSWLSAGGMSEVRYGHTATLLPSGKVLVAGGNDLAAAELYDPATNSWTPTGSMSSTRTGHTATLLPSGRVLAVGGNPSEDPPTATAELYDPGTGTWTPASPPIAFPPSGSTATLLLSGKVLVTGRDGSAQEYDSAAGTWTAVGRMRLEFDLRAAVRLPSGKVLVTGGGVVSAAAEIYDPVTRTWSGSPGTMLSARRYHSQALLPSGRVLVAGGMTEGGEVLTTAELYGP</sequence>
<reference evidence="4 5" key="1">
    <citation type="submission" date="2014-04" db="EMBL/GenBank/DDBJ databases">
        <title>Genome assembly of Hyalangium minutum DSM 14724.</title>
        <authorList>
            <person name="Sharma G."/>
            <person name="Subramanian S."/>
        </authorList>
    </citation>
    <scope>NUCLEOTIDE SEQUENCE [LARGE SCALE GENOMIC DNA]</scope>
    <source>
        <strain evidence="4 5">DSM 14724</strain>
    </source>
</reference>
<proteinExistence type="predicted"/>
<evidence type="ECO:0000313" key="5">
    <source>
        <dbReference type="Proteomes" id="UP000028725"/>
    </source>
</evidence>
<keyword evidence="2" id="KW-0677">Repeat</keyword>
<dbReference type="AlphaFoldDB" id="A0A085WAY7"/>
<keyword evidence="1" id="KW-0880">Kelch repeat</keyword>
<name>A0A085WAY7_9BACT</name>
<evidence type="ECO:0000313" key="4">
    <source>
        <dbReference type="EMBL" id="KFE64850.1"/>
    </source>
</evidence>
<dbReference type="InterPro" id="IPR006652">
    <property type="entry name" value="Kelch_1"/>
</dbReference>
<dbReference type="PANTHER" id="PTHR46344">
    <property type="entry name" value="OS02G0202900 PROTEIN"/>
    <property type="match status" value="1"/>
</dbReference>
<dbReference type="InterPro" id="IPR013783">
    <property type="entry name" value="Ig-like_fold"/>
</dbReference>
<dbReference type="InterPro" id="IPR037293">
    <property type="entry name" value="Gal_Oxidase_central_sf"/>
</dbReference>
<evidence type="ECO:0000256" key="2">
    <source>
        <dbReference type="ARBA" id="ARBA00022737"/>
    </source>
</evidence>
<gene>
    <name evidence="4" type="ORF">DB31_1868</name>
</gene>
<feature type="domain" description="PKD/Chitinase" evidence="3">
    <location>
        <begin position="241"/>
        <end position="332"/>
    </location>
</feature>
<dbReference type="InterPro" id="IPR015915">
    <property type="entry name" value="Kelch-typ_b-propeller"/>
</dbReference>
<dbReference type="EMBL" id="JMCB01000013">
    <property type="protein sequence ID" value="KFE64850.1"/>
    <property type="molecule type" value="Genomic_DNA"/>
</dbReference>
<dbReference type="InterPro" id="IPR035986">
    <property type="entry name" value="PKD_dom_sf"/>
</dbReference>
<comment type="caution">
    <text evidence="4">The sequence shown here is derived from an EMBL/GenBank/DDBJ whole genome shotgun (WGS) entry which is preliminary data.</text>
</comment>
<evidence type="ECO:0000256" key="1">
    <source>
        <dbReference type="ARBA" id="ARBA00022441"/>
    </source>
</evidence>
<dbReference type="SUPFAM" id="SSF49299">
    <property type="entry name" value="PKD domain"/>
    <property type="match status" value="1"/>
</dbReference>
<dbReference type="InterPro" id="IPR022409">
    <property type="entry name" value="PKD/Chitinase_dom"/>
</dbReference>
<dbReference type="RefSeq" id="WP_052420356.1">
    <property type="nucleotide sequence ID" value="NZ_JMCB01000013.1"/>
</dbReference>
<dbReference type="SMART" id="SM00612">
    <property type="entry name" value="Kelch"/>
    <property type="match status" value="11"/>
</dbReference>
<dbReference type="Proteomes" id="UP000028725">
    <property type="component" value="Unassembled WGS sequence"/>
</dbReference>
<keyword evidence="5" id="KW-1185">Reference proteome</keyword>
<organism evidence="4 5">
    <name type="scientific">Hyalangium minutum</name>
    <dbReference type="NCBI Taxonomy" id="394096"/>
    <lineage>
        <taxon>Bacteria</taxon>
        <taxon>Pseudomonadati</taxon>
        <taxon>Myxococcota</taxon>
        <taxon>Myxococcia</taxon>
        <taxon>Myxococcales</taxon>
        <taxon>Cystobacterineae</taxon>
        <taxon>Archangiaceae</taxon>
        <taxon>Hyalangium</taxon>
    </lineage>
</organism>
<dbReference type="PANTHER" id="PTHR46344:SF27">
    <property type="entry name" value="KELCH REPEAT SUPERFAMILY PROTEIN"/>
    <property type="match status" value="1"/>
</dbReference>
<dbReference type="Pfam" id="PF17963">
    <property type="entry name" value="Big_9"/>
    <property type="match status" value="1"/>
</dbReference>
<dbReference type="Pfam" id="PF01344">
    <property type="entry name" value="Kelch_1"/>
    <property type="match status" value="1"/>
</dbReference>
<accession>A0A085WAY7</accession>